<sequence length="408" mass="42940">MSTDTRATADQLHTGLVDLLLTRGTVTSPQVEAALRAVPRHPFVPNTPLGTAYAPDDAVVTKRDAGGVALSSASAPGVVAAMLEQLDVRPGMRILEIGAGTGYNAALLASLTGPTGHVVTVDIDSDVVAGARNALAATGFTHVEVLTSDGAQGHAPGGPYDRIIVTAGAWDLPPAWWQQLTPTGRLVVPLRIIGGTSRAIAFDHAGDHLTSRSMITCGFLAMRGIGARDEPTLTLADGVSLLLSEGRTAAAEPMSDALTRASTRTWSGVTLRSGQPFQELDLWLATTSPGFCRIIAAPDAVTSDLATPAFRWGGAALTNSTDSFAYLTIRSAEPEDPDSADDRPVFELGVRAHGPHGDALTQVLLKQIQRWDDEHRDTTPRIDAYLKPAWPTAGTVIDKPNSVLTVTW</sequence>
<evidence type="ECO:0000256" key="5">
    <source>
        <dbReference type="ARBA" id="ARBA00022490"/>
    </source>
</evidence>
<evidence type="ECO:0000256" key="4">
    <source>
        <dbReference type="ARBA" id="ARBA00013346"/>
    </source>
</evidence>
<reference evidence="12 13" key="1">
    <citation type="submission" date="2018-06" db="EMBL/GenBank/DDBJ databases">
        <title>Actinomadura craniellae sp. nov. isolated from marine sponge Craniella sp.</title>
        <authorList>
            <person name="Li L."/>
            <person name="Xu Q.H."/>
            <person name="Lin H.W."/>
            <person name="Lu Y.H."/>
        </authorList>
    </citation>
    <scope>NUCLEOTIDE SEQUENCE [LARGE SCALE GENOMIC DNA]</scope>
    <source>
        <strain evidence="12 13">LHW63021</strain>
    </source>
</reference>
<gene>
    <name evidence="12" type="primary">fxlM</name>
    <name evidence="12" type="ORF">DPM19_04790</name>
</gene>
<evidence type="ECO:0000256" key="3">
    <source>
        <dbReference type="ARBA" id="ARBA00011890"/>
    </source>
</evidence>
<keyword evidence="7 12" id="KW-0808">Transferase</keyword>
<evidence type="ECO:0000256" key="2">
    <source>
        <dbReference type="ARBA" id="ARBA00005369"/>
    </source>
</evidence>
<dbReference type="Pfam" id="PF01135">
    <property type="entry name" value="PCMT"/>
    <property type="match status" value="1"/>
</dbReference>
<keyword evidence="5" id="KW-0963">Cytoplasm</keyword>
<organism evidence="12 13">
    <name type="scientific">Actinomadura craniellae</name>
    <dbReference type="NCBI Taxonomy" id="2231787"/>
    <lineage>
        <taxon>Bacteria</taxon>
        <taxon>Bacillati</taxon>
        <taxon>Actinomycetota</taxon>
        <taxon>Actinomycetes</taxon>
        <taxon>Streptosporangiales</taxon>
        <taxon>Thermomonosporaceae</taxon>
        <taxon>Actinomadura</taxon>
    </lineage>
</organism>
<dbReference type="InterPro" id="IPR027573">
    <property type="entry name" value="Methyltran_FxLD"/>
</dbReference>
<keyword evidence="8" id="KW-0949">S-adenosyl-L-methionine</keyword>
<dbReference type="OrthoDB" id="4035289at2"/>
<dbReference type="SUPFAM" id="SSF53335">
    <property type="entry name" value="S-adenosyl-L-methionine-dependent methyltransferases"/>
    <property type="match status" value="1"/>
</dbReference>
<dbReference type="InterPro" id="IPR000682">
    <property type="entry name" value="PCMT"/>
</dbReference>
<dbReference type="PANTHER" id="PTHR11579">
    <property type="entry name" value="PROTEIN-L-ISOASPARTATE O-METHYLTRANSFERASE"/>
    <property type="match status" value="1"/>
</dbReference>
<comment type="similarity">
    <text evidence="2">Belongs to the methyltransferase superfamily. L-isoaspartyl/D-aspartyl protein methyltransferase family.</text>
</comment>
<dbReference type="RefSeq" id="WP_111863558.1">
    <property type="nucleotide sequence ID" value="NZ_QLYX01000002.1"/>
</dbReference>
<evidence type="ECO:0000256" key="8">
    <source>
        <dbReference type="ARBA" id="ARBA00022691"/>
    </source>
</evidence>
<keyword evidence="13" id="KW-1185">Reference proteome</keyword>
<evidence type="ECO:0000256" key="11">
    <source>
        <dbReference type="ARBA" id="ARBA00031350"/>
    </source>
</evidence>
<dbReference type="GO" id="GO:0005737">
    <property type="term" value="C:cytoplasm"/>
    <property type="evidence" value="ECO:0007669"/>
    <property type="project" value="UniProtKB-SubCell"/>
</dbReference>
<accession>A0A365HB07</accession>
<dbReference type="EMBL" id="QLYX01000002">
    <property type="protein sequence ID" value="RAY16219.1"/>
    <property type="molecule type" value="Genomic_DNA"/>
</dbReference>
<evidence type="ECO:0000313" key="13">
    <source>
        <dbReference type="Proteomes" id="UP000251891"/>
    </source>
</evidence>
<dbReference type="PANTHER" id="PTHR11579:SF0">
    <property type="entry name" value="PROTEIN-L-ISOASPARTATE(D-ASPARTATE) O-METHYLTRANSFERASE"/>
    <property type="match status" value="1"/>
</dbReference>
<evidence type="ECO:0000256" key="6">
    <source>
        <dbReference type="ARBA" id="ARBA00022603"/>
    </source>
</evidence>
<evidence type="ECO:0000256" key="7">
    <source>
        <dbReference type="ARBA" id="ARBA00022679"/>
    </source>
</evidence>
<name>A0A365HB07_9ACTN</name>
<dbReference type="AlphaFoldDB" id="A0A365HB07"/>
<dbReference type="Gene3D" id="3.40.50.150">
    <property type="entry name" value="Vaccinia Virus protein VP39"/>
    <property type="match status" value="1"/>
</dbReference>
<dbReference type="GO" id="GO:0004719">
    <property type="term" value="F:protein-L-isoaspartate (D-aspartate) O-methyltransferase activity"/>
    <property type="evidence" value="ECO:0007669"/>
    <property type="project" value="UniProtKB-EC"/>
</dbReference>
<dbReference type="Proteomes" id="UP000251891">
    <property type="component" value="Unassembled WGS sequence"/>
</dbReference>
<comment type="subcellular location">
    <subcellularLocation>
        <location evidence="1">Cytoplasm</location>
    </subcellularLocation>
</comment>
<evidence type="ECO:0000256" key="9">
    <source>
        <dbReference type="ARBA" id="ARBA00030757"/>
    </source>
</evidence>
<evidence type="ECO:0000256" key="10">
    <source>
        <dbReference type="ARBA" id="ARBA00031323"/>
    </source>
</evidence>
<dbReference type="EC" id="2.1.1.77" evidence="3"/>
<comment type="caution">
    <text evidence="12">The sequence shown here is derived from an EMBL/GenBank/DDBJ whole genome shotgun (WGS) entry which is preliminary data.</text>
</comment>
<dbReference type="NCBIfam" id="TIGR04364">
    <property type="entry name" value="methyltran_FxLD"/>
    <property type="match status" value="1"/>
</dbReference>
<proteinExistence type="inferred from homology"/>
<dbReference type="InterPro" id="IPR029063">
    <property type="entry name" value="SAM-dependent_MTases_sf"/>
</dbReference>
<evidence type="ECO:0000256" key="1">
    <source>
        <dbReference type="ARBA" id="ARBA00004496"/>
    </source>
</evidence>
<keyword evidence="6 12" id="KW-0489">Methyltransferase</keyword>
<dbReference type="GO" id="GO:0032259">
    <property type="term" value="P:methylation"/>
    <property type="evidence" value="ECO:0007669"/>
    <property type="project" value="UniProtKB-KW"/>
</dbReference>
<dbReference type="CDD" id="cd02440">
    <property type="entry name" value="AdoMet_MTases"/>
    <property type="match status" value="1"/>
</dbReference>
<protein>
    <recommendedName>
        <fullName evidence="4">Protein-L-isoaspartate O-methyltransferase</fullName>
        <ecNumber evidence="3">2.1.1.77</ecNumber>
    </recommendedName>
    <alternativeName>
        <fullName evidence="11">L-isoaspartyl protein carboxyl methyltransferase</fullName>
    </alternativeName>
    <alternativeName>
        <fullName evidence="9">Protein L-isoaspartyl methyltransferase</fullName>
    </alternativeName>
    <alternativeName>
        <fullName evidence="10">Protein-beta-aspartate methyltransferase</fullName>
    </alternativeName>
</protein>
<evidence type="ECO:0000313" key="12">
    <source>
        <dbReference type="EMBL" id="RAY16219.1"/>
    </source>
</evidence>